<proteinExistence type="predicted"/>
<keyword evidence="2" id="KW-1185">Reference proteome</keyword>
<dbReference type="EMBL" id="CP109106">
    <property type="protein sequence ID" value="WSB70652.1"/>
    <property type="molecule type" value="Genomic_DNA"/>
</dbReference>
<dbReference type="Proteomes" id="UP001344251">
    <property type="component" value="Chromosome"/>
</dbReference>
<reference evidence="1 2" key="1">
    <citation type="submission" date="2022-10" db="EMBL/GenBank/DDBJ databases">
        <title>The complete genomes of actinobacterial strains from the NBC collection.</title>
        <authorList>
            <person name="Joergensen T.S."/>
            <person name="Alvarez Arevalo M."/>
            <person name="Sterndorff E.B."/>
            <person name="Faurdal D."/>
            <person name="Vuksanovic O."/>
            <person name="Mourched A.-S."/>
            <person name="Charusanti P."/>
            <person name="Shaw S."/>
            <person name="Blin K."/>
            <person name="Weber T."/>
        </authorList>
    </citation>
    <scope>NUCLEOTIDE SEQUENCE [LARGE SCALE GENOMIC DNA]</scope>
    <source>
        <strain evidence="1 2">NBC 01774</strain>
    </source>
</reference>
<name>A0ABZ1FL04_9ACTN</name>
<evidence type="ECO:0000313" key="1">
    <source>
        <dbReference type="EMBL" id="WSB70652.1"/>
    </source>
</evidence>
<evidence type="ECO:0000313" key="2">
    <source>
        <dbReference type="Proteomes" id="UP001344251"/>
    </source>
</evidence>
<organism evidence="1 2">
    <name type="scientific">Streptomyces decoyicus</name>
    <dbReference type="NCBI Taxonomy" id="249567"/>
    <lineage>
        <taxon>Bacteria</taxon>
        <taxon>Bacillati</taxon>
        <taxon>Actinomycetota</taxon>
        <taxon>Actinomycetes</taxon>
        <taxon>Kitasatosporales</taxon>
        <taxon>Streptomycetaceae</taxon>
        <taxon>Streptomyces</taxon>
    </lineage>
</organism>
<accession>A0ABZ1FL04</accession>
<gene>
    <name evidence="1" type="ORF">OG863_23355</name>
</gene>
<protein>
    <submittedName>
        <fullName evidence="1">Uncharacterized protein</fullName>
    </submittedName>
</protein>
<sequence>MQRIEFLNYPASGQLPGLLWGIRIDGTDLRTYTADATRDLWRQEREEESPAENELFLLHQHGGLALREVGDPVRHFLGDPAPEFADPSTGTTPVLGCSCGIWGCWPLLTVITTTPDTVTWSSFRQPFRKEWGELPMGPYTFDRAAYEAALANPVRLTEDPLEPDGETTP</sequence>
<dbReference type="RefSeq" id="WP_326620172.1">
    <property type="nucleotide sequence ID" value="NZ_CP109106.1"/>
</dbReference>